<proteinExistence type="inferred from homology"/>
<evidence type="ECO:0000256" key="4">
    <source>
        <dbReference type="PIRSR" id="PIRSR000390-2"/>
    </source>
</evidence>
<dbReference type="PANTHER" id="PTHR30244:SF36">
    <property type="entry name" value="3-OXO-GLUCOSE-6-PHOSPHATE:GLUTAMATE AMINOTRANSFERASE"/>
    <property type="match status" value="1"/>
</dbReference>
<dbReference type="PIRSF" id="PIRSF000390">
    <property type="entry name" value="PLP_StrS"/>
    <property type="match status" value="1"/>
</dbReference>
<dbReference type="Pfam" id="PF01041">
    <property type="entry name" value="DegT_DnrJ_EryC1"/>
    <property type="match status" value="1"/>
</dbReference>
<evidence type="ECO:0000256" key="3">
    <source>
        <dbReference type="PIRSR" id="PIRSR000390-1"/>
    </source>
</evidence>
<evidence type="ECO:0000256" key="2">
    <source>
        <dbReference type="ARBA" id="ARBA00037999"/>
    </source>
</evidence>
<keyword evidence="7" id="KW-1185">Reference proteome</keyword>
<feature type="active site" description="Proton acceptor" evidence="3">
    <location>
        <position position="186"/>
    </location>
</feature>
<dbReference type="EMBL" id="FOBH01000003">
    <property type="protein sequence ID" value="SEK80174.1"/>
    <property type="molecule type" value="Genomic_DNA"/>
</dbReference>
<evidence type="ECO:0000313" key="6">
    <source>
        <dbReference type="EMBL" id="SEK80174.1"/>
    </source>
</evidence>
<dbReference type="GO" id="GO:0000271">
    <property type="term" value="P:polysaccharide biosynthetic process"/>
    <property type="evidence" value="ECO:0007669"/>
    <property type="project" value="TreeGrafter"/>
</dbReference>
<dbReference type="Gene3D" id="3.40.640.10">
    <property type="entry name" value="Type I PLP-dependent aspartate aminotransferase-like (Major domain)"/>
    <property type="match status" value="1"/>
</dbReference>
<dbReference type="InterPro" id="IPR015422">
    <property type="entry name" value="PyrdxlP-dep_Trfase_small"/>
</dbReference>
<keyword evidence="1 4" id="KW-0663">Pyridoxal phosphate</keyword>
<gene>
    <name evidence="6" type="ORF">SAMN05216387_10362</name>
</gene>
<dbReference type="InterPro" id="IPR000653">
    <property type="entry name" value="DegT/StrS_aminotransferase"/>
</dbReference>
<dbReference type="GO" id="GO:0030170">
    <property type="term" value="F:pyridoxal phosphate binding"/>
    <property type="evidence" value="ECO:0007669"/>
    <property type="project" value="TreeGrafter"/>
</dbReference>
<dbReference type="CDD" id="cd00616">
    <property type="entry name" value="AHBA_syn"/>
    <property type="match status" value="1"/>
</dbReference>
<dbReference type="AlphaFoldDB" id="A0A1H7K0P4"/>
<accession>A0A1H7K0P4</accession>
<dbReference type="OrthoDB" id="9804264at2"/>
<evidence type="ECO:0000256" key="1">
    <source>
        <dbReference type="ARBA" id="ARBA00022898"/>
    </source>
</evidence>
<dbReference type="STRING" id="1233.SAMN05216387_10362"/>
<name>A0A1H7K0P4_9PROT</name>
<evidence type="ECO:0000313" key="7">
    <source>
        <dbReference type="Proteomes" id="UP000198620"/>
    </source>
</evidence>
<sequence>MTVPLLDLGSQYRQLRGEIDAAIQGVLASGNFIDGAENEALERELADYIGVAEVISVNSGTDALLLSLKALGIGVGDEVIVPSFTFFATAEAVCLAGAQPRFADCSSRRYNIDIDSIRRALTSRTKAIIAVHLFGEPADLAPLQELCARHGLWLIEDAAQAIGARYRGGGVGSFGITGAFSFYPTKNLGAYGDAGAISCNDPALSKRLRRLRNHGRESRYRHGEIGYNSRLDEIQAAVLRVKLPYLNSWNAQRRQIAAQYQTALRDTVCRWPTPLENSVPVYHQFVVTHPQRDALQVFLAEQGIATGVFYAIPCHLQPVFSAFHASLALPQAERLAAQVLALPIYPELLEETVAHIANWIQVFERRRPAQA</sequence>
<feature type="modified residue" description="N6-(pyridoxal phosphate)lysine" evidence="4">
    <location>
        <position position="186"/>
    </location>
</feature>
<dbReference type="GO" id="GO:0008483">
    <property type="term" value="F:transaminase activity"/>
    <property type="evidence" value="ECO:0007669"/>
    <property type="project" value="TreeGrafter"/>
</dbReference>
<evidence type="ECO:0000256" key="5">
    <source>
        <dbReference type="RuleBase" id="RU004508"/>
    </source>
</evidence>
<dbReference type="Gene3D" id="3.90.1150.10">
    <property type="entry name" value="Aspartate Aminotransferase, domain 1"/>
    <property type="match status" value="1"/>
</dbReference>
<organism evidence="6 7">
    <name type="scientific">Nitrosovibrio tenuis</name>
    <dbReference type="NCBI Taxonomy" id="1233"/>
    <lineage>
        <taxon>Bacteria</taxon>
        <taxon>Pseudomonadati</taxon>
        <taxon>Pseudomonadota</taxon>
        <taxon>Betaproteobacteria</taxon>
        <taxon>Nitrosomonadales</taxon>
        <taxon>Nitrosomonadaceae</taxon>
        <taxon>Nitrosovibrio</taxon>
    </lineage>
</organism>
<dbReference type="InterPro" id="IPR015421">
    <property type="entry name" value="PyrdxlP-dep_Trfase_major"/>
</dbReference>
<comment type="similarity">
    <text evidence="2 5">Belongs to the DegT/DnrJ/EryC1 family.</text>
</comment>
<reference evidence="6 7" key="1">
    <citation type="submission" date="2016-10" db="EMBL/GenBank/DDBJ databases">
        <authorList>
            <person name="de Groot N.N."/>
        </authorList>
    </citation>
    <scope>NUCLEOTIDE SEQUENCE [LARGE SCALE GENOMIC DNA]</scope>
    <source>
        <strain evidence="6 7">Nv1</strain>
    </source>
</reference>
<protein>
    <submittedName>
        <fullName evidence="6">dTDP-4-amino-4,6-dideoxygalactose transaminase</fullName>
    </submittedName>
</protein>
<dbReference type="PANTHER" id="PTHR30244">
    <property type="entry name" value="TRANSAMINASE"/>
    <property type="match status" value="1"/>
</dbReference>
<dbReference type="InterPro" id="IPR015424">
    <property type="entry name" value="PyrdxlP-dep_Trfase"/>
</dbReference>
<dbReference type="SUPFAM" id="SSF53383">
    <property type="entry name" value="PLP-dependent transferases"/>
    <property type="match status" value="1"/>
</dbReference>
<dbReference type="Proteomes" id="UP000198620">
    <property type="component" value="Unassembled WGS sequence"/>
</dbReference>
<dbReference type="RefSeq" id="WP_090827867.1">
    <property type="nucleotide sequence ID" value="NZ_FOBH01000003.1"/>
</dbReference>